<dbReference type="InterPro" id="IPR000209">
    <property type="entry name" value="Peptidase_S8/S53_dom"/>
</dbReference>
<dbReference type="PANTHER" id="PTHR43806">
    <property type="entry name" value="PEPTIDASE S8"/>
    <property type="match status" value="1"/>
</dbReference>
<gene>
    <name evidence="11" type="ORF">AP3564_15705</name>
</gene>
<evidence type="ECO:0000259" key="10">
    <source>
        <dbReference type="Pfam" id="PF00082"/>
    </source>
</evidence>
<dbReference type="InterPro" id="IPR015500">
    <property type="entry name" value="Peptidase_S8_subtilisin-rel"/>
</dbReference>
<proteinExistence type="inferred from homology"/>
<dbReference type="RefSeq" id="WP_232515559.1">
    <property type="nucleotide sequence ID" value="NZ_CP017703.1"/>
</dbReference>
<keyword evidence="8" id="KW-0106">Calcium</keyword>
<evidence type="ECO:0000313" key="12">
    <source>
        <dbReference type="Proteomes" id="UP000214606"/>
    </source>
</evidence>
<dbReference type="InterPro" id="IPR050131">
    <property type="entry name" value="Peptidase_S8_subtilisin-like"/>
</dbReference>
<comment type="caution">
    <text evidence="9">Lacks conserved residue(s) required for the propagation of feature annotation.</text>
</comment>
<keyword evidence="4" id="KW-0964">Secreted</keyword>
<keyword evidence="6" id="KW-0378">Hydrolase</keyword>
<dbReference type="Gene3D" id="3.40.50.200">
    <property type="entry name" value="Peptidase S8/S53 domain"/>
    <property type="match status" value="1"/>
</dbReference>
<reference evidence="11 12" key="1">
    <citation type="submission" date="2016-10" db="EMBL/GenBank/DDBJ databases">
        <title>The whole genome sequencing and assembly of Aeribacillus pallidus KCTC3564 strain.</title>
        <authorList>
            <person name="Lee Y.-J."/>
            <person name="Park M.-K."/>
            <person name="Yi H."/>
            <person name="Bahn Y.-S."/>
            <person name="Kim J.F."/>
            <person name="Lee D.-W."/>
        </authorList>
    </citation>
    <scope>NUCLEOTIDE SEQUENCE [LARGE SCALE GENOMIC DNA]</scope>
    <source>
        <strain evidence="11 12">KCTC3564</strain>
    </source>
</reference>
<dbReference type="InterPro" id="IPR022398">
    <property type="entry name" value="Peptidase_S8_His-AS"/>
</dbReference>
<evidence type="ECO:0000256" key="7">
    <source>
        <dbReference type="ARBA" id="ARBA00022825"/>
    </source>
</evidence>
<evidence type="ECO:0000313" key="11">
    <source>
        <dbReference type="EMBL" id="ASS91465.1"/>
    </source>
</evidence>
<comment type="subcellular location">
    <subcellularLocation>
        <location evidence="2">Secreted</location>
    </subcellularLocation>
</comment>
<comment type="cofactor">
    <cofactor evidence="1">
        <name>Ca(2+)</name>
        <dbReference type="ChEBI" id="CHEBI:29108"/>
    </cofactor>
</comment>
<name>A0A223E8L4_9BACI</name>
<evidence type="ECO:0000256" key="9">
    <source>
        <dbReference type="PROSITE-ProRule" id="PRU01240"/>
    </source>
</evidence>
<dbReference type="AlphaFoldDB" id="A0A223E8L4"/>
<keyword evidence="5" id="KW-0645">Protease</keyword>
<dbReference type="EMBL" id="CP017703">
    <property type="protein sequence ID" value="ASS91465.1"/>
    <property type="molecule type" value="Genomic_DNA"/>
</dbReference>
<sequence length="266" mass="28993">MYYFSINGGDNICNIIKCLPIFLIISILLSCSNQSVNSNIENYSKEDDGTWGFRTVFSKNITKTKFKQNNVKVAVLDSGINKSHPALKGRIVESYNALNPNEDVIDDYGDLGHGTAIAGILVAKEIKDGITGISPTIKLYDVKVLNEEGKSDVETVVRGIEWCIKKEVDIINISFGFEVNHEELEQIIQKALNKGIIIVASSGNTLGLRVDYPAKYDGVISVTALKPNLQRSSISGKGKIEYAAPGINILTTDSKGAFLLEVFSGT</sequence>
<dbReference type="GO" id="GO:0004252">
    <property type="term" value="F:serine-type endopeptidase activity"/>
    <property type="evidence" value="ECO:0007669"/>
    <property type="project" value="InterPro"/>
</dbReference>
<evidence type="ECO:0000256" key="4">
    <source>
        <dbReference type="ARBA" id="ARBA00022525"/>
    </source>
</evidence>
<dbReference type="InterPro" id="IPR023827">
    <property type="entry name" value="Peptidase_S8_Asp-AS"/>
</dbReference>
<dbReference type="SUPFAM" id="SSF52743">
    <property type="entry name" value="Subtilisin-like"/>
    <property type="match status" value="1"/>
</dbReference>
<evidence type="ECO:0000256" key="3">
    <source>
        <dbReference type="ARBA" id="ARBA00011073"/>
    </source>
</evidence>
<dbReference type="KEGG" id="apak:AP3564_15705"/>
<evidence type="ECO:0000256" key="2">
    <source>
        <dbReference type="ARBA" id="ARBA00004613"/>
    </source>
</evidence>
<dbReference type="InterPro" id="IPR036852">
    <property type="entry name" value="Peptidase_S8/S53_dom_sf"/>
</dbReference>
<comment type="similarity">
    <text evidence="3 9">Belongs to the peptidase S8 family.</text>
</comment>
<accession>A0A223E8L4</accession>
<dbReference type="Pfam" id="PF00082">
    <property type="entry name" value="Peptidase_S8"/>
    <property type="match status" value="1"/>
</dbReference>
<feature type="domain" description="Peptidase S8/S53" evidence="10">
    <location>
        <begin position="69"/>
        <end position="248"/>
    </location>
</feature>
<evidence type="ECO:0000256" key="1">
    <source>
        <dbReference type="ARBA" id="ARBA00001913"/>
    </source>
</evidence>
<dbReference type="PRINTS" id="PR00723">
    <property type="entry name" value="SUBTILISIN"/>
</dbReference>
<organism evidence="11 12">
    <name type="scientific">Aeribacillus pallidus</name>
    <dbReference type="NCBI Taxonomy" id="33936"/>
    <lineage>
        <taxon>Bacteria</taxon>
        <taxon>Bacillati</taxon>
        <taxon>Bacillota</taxon>
        <taxon>Bacilli</taxon>
        <taxon>Bacillales</taxon>
        <taxon>Bacillaceae</taxon>
        <taxon>Aeribacillus</taxon>
    </lineage>
</organism>
<dbReference type="GO" id="GO:0005576">
    <property type="term" value="C:extracellular region"/>
    <property type="evidence" value="ECO:0007669"/>
    <property type="project" value="UniProtKB-SubCell"/>
</dbReference>
<dbReference type="PROSITE" id="PS00137">
    <property type="entry name" value="SUBTILASE_HIS"/>
    <property type="match status" value="1"/>
</dbReference>
<evidence type="ECO:0000256" key="6">
    <source>
        <dbReference type="ARBA" id="ARBA00022801"/>
    </source>
</evidence>
<dbReference type="PROSITE" id="PS00136">
    <property type="entry name" value="SUBTILASE_ASP"/>
    <property type="match status" value="1"/>
</dbReference>
<evidence type="ECO:0000256" key="8">
    <source>
        <dbReference type="ARBA" id="ARBA00022837"/>
    </source>
</evidence>
<keyword evidence="7" id="KW-0720">Serine protease</keyword>
<dbReference type="GO" id="GO:0006508">
    <property type="term" value="P:proteolysis"/>
    <property type="evidence" value="ECO:0007669"/>
    <property type="project" value="UniProtKB-KW"/>
</dbReference>
<dbReference type="PANTHER" id="PTHR43806:SF11">
    <property type="entry name" value="CEREVISIN-RELATED"/>
    <property type="match status" value="1"/>
</dbReference>
<protein>
    <recommendedName>
        <fullName evidence="10">Peptidase S8/S53 domain-containing protein</fullName>
    </recommendedName>
</protein>
<evidence type="ECO:0000256" key="5">
    <source>
        <dbReference type="ARBA" id="ARBA00022670"/>
    </source>
</evidence>
<dbReference type="Proteomes" id="UP000214606">
    <property type="component" value="Chromosome"/>
</dbReference>
<dbReference type="PROSITE" id="PS51892">
    <property type="entry name" value="SUBTILASE"/>
    <property type="match status" value="1"/>
</dbReference>